<proteinExistence type="predicted"/>
<name>A0A0F9EEW1_9ZZZZ</name>
<sequence length="63" mass="7271">MRRQERQKEWEIVVSLQAARIAELEEALRRIRDYATAGHRNVASMELTLDGVFKVADDALEKS</sequence>
<dbReference type="EMBL" id="LAZR01047830">
    <property type="protein sequence ID" value="KKK93305.1"/>
    <property type="molecule type" value="Genomic_DNA"/>
</dbReference>
<evidence type="ECO:0000313" key="2">
    <source>
        <dbReference type="EMBL" id="KKL22543.1"/>
    </source>
</evidence>
<reference evidence="2" key="1">
    <citation type="journal article" date="2015" name="Nature">
        <title>Complex archaea that bridge the gap between prokaryotes and eukaryotes.</title>
        <authorList>
            <person name="Spang A."/>
            <person name="Saw J.H."/>
            <person name="Jorgensen S.L."/>
            <person name="Zaremba-Niedzwiedzka K."/>
            <person name="Martijn J."/>
            <person name="Lind A.E."/>
            <person name="van Eijk R."/>
            <person name="Schleper C."/>
            <person name="Guy L."/>
            <person name="Ettema T.J."/>
        </authorList>
    </citation>
    <scope>NUCLEOTIDE SEQUENCE</scope>
</reference>
<dbReference type="EMBL" id="LAZR01037311">
    <property type="protein sequence ID" value="KKL22543.1"/>
    <property type="molecule type" value="Genomic_DNA"/>
</dbReference>
<accession>A0A0F9EEW1</accession>
<protein>
    <submittedName>
        <fullName evidence="2">Uncharacterized protein</fullName>
    </submittedName>
</protein>
<evidence type="ECO:0000313" key="1">
    <source>
        <dbReference type="EMBL" id="KKK93305.1"/>
    </source>
</evidence>
<organism evidence="2">
    <name type="scientific">marine sediment metagenome</name>
    <dbReference type="NCBI Taxonomy" id="412755"/>
    <lineage>
        <taxon>unclassified sequences</taxon>
        <taxon>metagenomes</taxon>
        <taxon>ecological metagenomes</taxon>
    </lineage>
</organism>
<comment type="caution">
    <text evidence="2">The sequence shown here is derived from an EMBL/GenBank/DDBJ whole genome shotgun (WGS) entry which is preliminary data.</text>
</comment>
<dbReference type="AlphaFoldDB" id="A0A0F9EEW1"/>
<gene>
    <name evidence="2" type="ORF">LCGC14_2434410</name>
    <name evidence="1" type="ORF">LCGC14_2694190</name>
</gene>